<organism evidence="1 2">
    <name type="scientific">Acidithiobacillus ferridurans</name>
    <dbReference type="NCBI Taxonomy" id="1232575"/>
    <lineage>
        <taxon>Bacteria</taxon>
        <taxon>Pseudomonadati</taxon>
        <taxon>Pseudomonadota</taxon>
        <taxon>Acidithiobacillia</taxon>
        <taxon>Acidithiobacillales</taxon>
        <taxon>Acidithiobacillaceae</taxon>
        <taxon>Acidithiobacillus</taxon>
    </lineage>
</organism>
<sequence length="113" mass="12744">MIKLSQPQDTPGGRFLGFLYYYTNVFQMLESNERAGYPHDGGLHSLIIFNVSDAKSFVDFVEDEYGTHPGCKEFVEFARDRIFVQEGVHFIKSLFGVGSANLDKTFPGLPIMV</sequence>
<accession>A0A8X8G7C4</accession>
<evidence type="ECO:0000313" key="2">
    <source>
        <dbReference type="Proteomes" id="UP000887300"/>
    </source>
</evidence>
<reference evidence="1" key="1">
    <citation type="journal article" date="2021" name="ISME J.">
        <title>Genomic evolution of the class Acidithiobacillia: deep-branching Proteobacteria living in extreme acidic conditions.</title>
        <authorList>
            <person name="Moya-Beltran A."/>
            <person name="Beard S."/>
            <person name="Rojas-Villalobos C."/>
            <person name="Issotta F."/>
            <person name="Gallardo Y."/>
            <person name="Ulloa R."/>
            <person name="Giaveno A."/>
            <person name="Degli Esposti M."/>
            <person name="Johnson D.B."/>
            <person name="Quatrini R."/>
        </authorList>
    </citation>
    <scope>NUCLEOTIDE SEQUENCE</scope>
    <source>
        <strain evidence="1">DSM 583</strain>
    </source>
</reference>
<dbReference type="RefSeq" id="WP_215886136.1">
    <property type="nucleotide sequence ID" value="NZ_CP134225.1"/>
</dbReference>
<evidence type="ECO:0000313" key="1">
    <source>
        <dbReference type="EMBL" id="MBU2722909.1"/>
    </source>
</evidence>
<gene>
    <name evidence="1" type="ORF">HF568_06735</name>
</gene>
<proteinExistence type="predicted"/>
<dbReference type="EMBL" id="JABBHS010000198">
    <property type="protein sequence ID" value="MBU2722909.1"/>
    <property type="molecule type" value="Genomic_DNA"/>
</dbReference>
<comment type="caution">
    <text evidence="1">The sequence shown here is derived from an EMBL/GenBank/DDBJ whole genome shotgun (WGS) entry which is preliminary data.</text>
</comment>
<name>A0A8X8G7C4_ACIFI</name>
<dbReference type="Proteomes" id="UP000887300">
    <property type="component" value="Unassembled WGS sequence"/>
</dbReference>
<dbReference type="AlphaFoldDB" id="A0A8X8G7C4"/>
<protein>
    <submittedName>
        <fullName evidence="1">Uncharacterized protein</fullName>
    </submittedName>
</protein>